<dbReference type="Pfam" id="PF18758">
    <property type="entry name" value="KDZ"/>
    <property type="match status" value="1"/>
</dbReference>
<comment type="caution">
    <text evidence="3">The sequence shown here is derived from an EMBL/GenBank/DDBJ whole genome shotgun (WGS) entry which is preliminary data.</text>
</comment>
<evidence type="ECO:0000313" key="4">
    <source>
        <dbReference type="Proteomes" id="UP000714275"/>
    </source>
</evidence>
<keyword evidence="4" id="KW-1185">Reference proteome</keyword>
<sequence length="589" mass="66193">MVKSKAKEVTPHGTIHLVKWVRKQTTRGVKGQWVTEKRTNSRQSVQSSPTKSPIKQPADMSPTKSLHEFSGDFEGGYEDQSGINPMRLPQGLRKKWKKMAKSKRISSAVEIEDIDVLCSPSIQTHVSSSTGCSRPTLVICILPLPVVVGARSPSMAEVNLDPYLGQGAPFEEISIPLTDPVEQEEGMLHLAALGAEDWLRDAVMAFMRAIPVAQTAHAVGRFCQCPDARTQDKQMFEMGMFPASFTRPKTAFTFALLNDFILDNLECGTSAMNYYSKLRCITSSVFPHLVPDRYRELMRVARQWRQLKLLKWNGFSHNRGDPKDSELALFCPACPQPGINVILPTEYDDARPGWLYARSLVMDGNFKAEHLHPVHPEDEVWLTDGKCFMVGRAQYQAHLALTRDLAECSECNNHRAVNQANASRHKLEATGIGGCACARHGCFVPNSMVDFQKGKRQMNMDYALCNALHHNTDGLAWALTFYNVNCQYSKHLRRWVDESFHLTIPSGMDIIPGIGLWPVHGHQDKCFVRYASNFIEGAARIDGEIMETLWAPLNMISPSAWGMSTPHQQECLDYQMNDCNFMKMIRMGV</sequence>
<dbReference type="InterPro" id="IPR041457">
    <property type="entry name" value="CxC2_KDZ-assoc"/>
</dbReference>
<dbReference type="Proteomes" id="UP000714275">
    <property type="component" value="Unassembled WGS sequence"/>
</dbReference>
<name>A0A9P6ZHF1_9AGAM</name>
<evidence type="ECO:0000256" key="1">
    <source>
        <dbReference type="SAM" id="MobiDB-lite"/>
    </source>
</evidence>
<dbReference type="InterPro" id="IPR040521">
    <property type="entry name" value="KDZ"/>
</dbReference>
<feature type="compositionally biased region" description="Polar residues" evidence="1">
    <location>
        <begin position="41"/>
        <end position="53"/>
    </location>
</feature>
<accession>A0A9P6ZHF1</accession>
<proteinExistence type="predicted"/>
<dbReference type="Pfam" id="PF18803">
    <property type="entry name" value="CxC2"/>
    <property type="match status" value="1"/>
</dbReference>
<organism evidence="3 4">
    <name type="scientific">Suillus placidus</name>
    <dbReference type="NCBI Taxonomy" id="48579"/>
    <lineage>
        <taxon>Eukaryota</taxon>
        <taxon>Fungi</taxon>
        <taxon>Dikarya</taxon>
        <taxon>Basidiomycota</taxon>
        <taxon>Agaricomycotina</taxon>
        <taxon>Agaricomycetes</taxon>
        <taxon>Agaricomycetidae</taxon>
        <taxon>Boletales</taxon>
        <taxon>Suillineae</taxon>
        <taxon>Suillaceae</taxon>
        <taxon>Suillus</taxon>
    </lineage>
</organism>
<evidence type="ECO:0000259" key="2">
    <source>
        <dbReference type="Pfam" id="PF18803"/>
    </source>
</evidence>
<feature type="region of interest" description="Disordered" evidence="1">
    <location>
        <begin position="26"/>
        <end position="89"/>
    </location>
</feature>
<feature type="domain" description="CxC2-like cysteine cluster KDZ transposase-associated" evidence="2">
    <location>
        <begin position="221"/>
        <end position="283"/>
    </location>
</feature>
<dbReference type="EMBL" id="JABBWD010000095">
    <property type="protein sequence ID" value="KAG1766482.1"/>
    <property type="molecule type" value="Genomic_DNA"/>
</dbReference>
<evidence type="ECO:0000313" key="3">
    <source>
        <dbReference type="EMBL" id="KAG1766482.1"/>
    </source>
</evidence>
<dbReference type="OrthoDB" id="3214502at2759"/>
<protein>
    <recommendedName>
        <fullName evidence="2">CxC2-like cysteine cluster KDZ transposase-associated domain-containing protein</fullName>
    </recommendedName>
</protein>
<reference evidence="3" key="1">
    <citation type="journal article" date="2020" name="New Phytol.">
        <title>Comparative genomics reveals dynamic genome evolution in host specialist ectomycorrhizal fungi.</title>
        <authorList>
            <person name="Lofgren L.A."/>
            <person name="Nguyen N.H."/>
            <person name="Vilgalys R."/>
            <person name="Ruytinx J."/>
            <person name="Liao H.L."/>
            <person name="Branco S."/>
            <person name="Kuo A."/>
            <person name="LaButti K."/>
            <person name="Lipzen A."/>
            <person name="Andreopoulos W."/>
            <person name="Pangilinan J."/>
            <person name="Riley R."/>
            <person name="Hundley H."/>
            <person name="Na H."/>
            <person name="Barry K."/>
            <person name="Grigoriev I.V."/>
            <person name="Stajich J.E."/>
            <person name="Kennedy P.G."/>
        </authorList>
    </citation>
    <scope>NUCLEOTIDE SEQUENCE</scope>
    <source>
        <strain evidence="3">DOB743</strain>
    </source>
</reference>
<gene>
    <name evidence="3" type="ORF">EV702DRAFT_1050657</name>
</gene>
<dbReference type="AlphaFoldDB" id="A0A9P6ZHF1"/>